<evidence type="ECO:0000256" key="1">
    <source>
        <dbReference type="SAM" id="MobiDB-lite"/>
    </source>
</evidence>
<feature type="compositionally biased region" description="Basic and acidic residues" evidence="1">
    <location>
        <begin position="360"/>
        <end position="375"/>
    </location>
</feature>
<organism evidence="2 3">
    <name type="scientific">Colletotrichum godetiae</name>
    <dbReference type="NCBI Taxonomy" id="1209918"/>
    <lineage>
        <taxon>Eukaryota</taxon>
        <taxon>Fungi</taxon>
        <taxon>Dikarya</taxon>
        <taxon>Ascomycota</taxon>
        <taxon>Pezizomycotina</taxon>
        <taxon>Sordariomycetes</taxon>
        <taxon>Hypocreomycetidae</taxon>
        <taxon>Glomerellales</taxon>
        <taxon>Glomerellaceae</taxon>
        <taxon>Colletotrichum</taxon>
        <taxon>Colletotrichum acutatum species complex</taxon>
    </lineage>
</organism>
<sequence>MTFAIENAFALAILGEHSPDTSTTKDLIYKTDLAFWRVSSRILEGNTSLPSDEADIFEGIFAFSILGERVNSGVDTNTLVASATQVYLSIRGRLIPGECVLPSPQSTMTTSRPDPSVIVLFSLTTAFPAAESDVGGYPDNIIDGETMSYEFEYSLKLAIENEQASGASQEAVLSSGANALSSIRRRFDDSNFEIPRATRLLERLFILAILREQAADNIEIPPLITRVTSSWERIAARLGRNKTPFPSNGTRNSNENADSNHSISTGSGAVVAQAVAVSAPPVMPAGAVKAAAPPRRRYDGKRGKDRYGCELCDQPPHYTSKCSLDRHKKKHHGIPTPGELRQERKLAAEAALGAQVDGDQADRDQTAGDQQVKDEAIEKETGDEMDLEKQSLSIEVFPTVKAISISQAYKARTIAEEARLPSAGSSPMSLSDDETEGTMAALRAVSDMGAASTLPMDIDSQQPHAPRRTISCRHFYFSAPQEQHEVGHRKQLQDTTKEVASYIVNNIAPEKRTDAVKTVARALAFRRLKEQAHRKNQREKDKEAEENDQMTISKTAFKLHMARIQAAQQLSASWMKDTVDSLDRESIQARIIDMSLEEIHDTAAAFERSKDPAF</sequence>
<feature type="region of interest" description="Disordered" evidence="1">
    <location>
        <begin position="354"/>
        <end position="375"/>
    </location>
</feature>
<name>A0AAJ0ALQ1_9PEZI</name>
<dbReference type="GeneID" id="85464019"/>
<protein>
    <submittedName>
        <fullName evidence="2">Uncharacterized protein</fullName>
    </submittedName>
</protein>
<comment type="caution">
    <text evidence="2">The sequence shown here is derived from an EMBL/GenBank/DDBJ whole genome shotgun (WGS) entry which is preliminary data.</text>
</comment>
<feature type="region of interest" description="Disordered" evidence="1">
    <location>
        <begin position="241"/>
        <end position="262"/>
    </location>
</feature>
<keyword evidence="3" id="KW-1185">Reference proteome</keyword>
<evidence type="ECO:0000313" key="2">
    <source>
        <dbReference type="EMBL" id="KAK1675530.1"/>
    </source>
</evidence>
<feature type="compositionally biased region" description="Polar residues" evidence="1">
    <location>
        <begin position="244"/>
        <end position="262"/>
    </location>
</feature>
<dbReference type="AlphaFoldDB" id="A0AAJ0ALQ1"/>
<dbReference type="RefSeq" id="XP_060429533.1">
    <property type="nucleotide sequence ID" value="XM_060579493.1"/>
</dbReference>
<evidence type="ECO:0000313" key="3">
    <source>
        <dbReference type="Proteomes" id="UP001224890"/>
    </source>
</evidence>
<accession>A0AAJ0ALQ1</accession>
<reference evidence="2" key="1">
    <citation type="submission" date="2021-06" db="EMBL/GenBank/DDBJ databases">
        <title>Comparative genomics, transcriptomics and evolutionary studies reveal genomic signatures of adaptation to plant cell wall in hemibiotrophic fungi.</title>
        <authorList>
            <consortium name="DOE Joint Genome Institute"/>
            <person name="Baroncelli R."/>
            <person name="Diaz J.F."/>
            <person name="Benocci T."/>
            <person name="Peng M."/>
            <person name="Battaglia E."/>
            <person name="Haridas S."/>
            <person name="Andreopoulos W."/>
            <person name="Labutti K."/>
            <person name="Pangilinan J."/>
            <person name="Floch G.L."/>
            <person name="Makela M.R."/>
            <person name="Henrissat B."/>
            <person name="Grigoriev I.V."/>
            <person name="Crouch J.A."/>
            <person name="De Vries R.P."/>
            <person name="Sukno S.A."/>
            <person name="Thon M.R."/>
        </authorList>
    </citation>
    <scope>NUCLEOTIDE SEQUENCE</scope>
    <source>
        <strain evidence="2">CBS 193.32</strain>
    </source>
</reference>
<dbReference type="EMBL" id="JAHMHR010000021">
    <property type="protein sequence ID" value="KAK1675530.1"/>
    <property type="molecule type" value="Genomic_DNA"/>
</dbReference>
<dbReference type="Proteomes" id="UP001224890">
    <property type="component" value="Unassembled WGS sequence"/>
</dbReference>
<proteinExistence type="predicted"/>
<gene>
    <name evidence="2" type="ORF">BDP55DRAFT_728825</name>
</gene>